<dbReference type="EMBL" id="GEGO01002366">
    <property type="protein sequence ID" value="JAR93038.1"/>
    <property type="molecule type" value="Transcribed_RNA"/>
</dbReference>
<proteinExistence type="predicted"/>
<protein>
    <submittedName>
        <fullName evidence="1">Putative secreted protein</fullName>
    </submittedName>
</protein>
<organism evidence="1">
    <name type="scientific">Ixodes ricinus</name>
    <name type="common">Common tick</name>
    <name type="synonym">Acarus ricinus</name>
    <dbReference type="NCBI Taxonomy" id="34613"/>
    <lineage>
        <taxon>Eukaryota</taxon>
        <taxon>Metazoa</taxon>
        <taxon>Ecdysozoa</taxon>
        <taxon>Arthropoda</taxon>
        <taxon>Chelicerata</taxon>
        <taxon>Arachnida</taxon>
        <taxon>Acari</taxon>
        <taxon>Parasitiformes</taxon>
        <taxon>Ixodida</taxon>
        <taxon>Ixodoidea</taxon>
        <taxon>Ixodidae</taxon>
        <taxon>Ixodinae</taxon>
        <taxon>Ixodes</taxon>
    </lineage>
</organism>
<accession>A0A147BQI9</accession>
<dbReference type="AlphaFoldDB" id="A0A147BQI9"/>
<reference evidence="1" key="1">
    <citation type="journal article" date="2018" name="PLoS Negl. Trop. Dis.">
        <title>Sialome diversity of ticks revealed by RNAseq of single tick salivary glands.</title>
        <authorList>
            <person name="Perner J."/>
            <person name="Kropackova S."/>
            <person name="Kopacek P."/>
            <person name="Ribeiro J.M."/>
        </authorList>
    </citation>
    <scope>NUCLEOTIDE SEQUENCE</scope>
    <source>
        <strain evidence="1">Siblings of single egg batch collected in Ceske Budejovice</strain>
        <tissue evidence="1">Salivary glands</tissue>
    </source>
</reference>
<name>A0A147BQI9_IXORI</name>
<evidence type="ECO:0000313" key="1">
    <source>
        <dbReference type="EMBL" id="JAR93038.1"/>
    </source>
</evidence>
<sequence length="127" mass="14111">MFAALLLLLTRLLLKAFLLFAAFTLPATFFAAPSLSVAHSSFVTRDFFCGSQFGPCMKLSRSQPGRCPQLPWPPQLPFHQRLPLASPFALSSLARVETTRGCVLGRVLRWAANRDGCRASGRRAFRR</sequence>